<feature type="transmembrane region" description="Helical" evidence="2">
    <location>
        <begin position="196"/>
        <end position="214"/>
    </location>
</feature>
<keyword evidence="2" id="KW-0472">Membrane</keyword>
<dbReference type="EMBL" id="JBHUIM010000001">
    <property type="protein sequence ID" value="MFD2246863.1"/>
    <property type="molecule type" value="Genomic_DNA"/>
</dbReference>
<keyword evidence="1" id="KW-0175">Coiled coil</keyword>
<comment type="caution">
    <text evidence="3">The sequence shown here is derived from an EMBL/GenBank/DDBJ whole genome shotgun (WGS) entry which is preliminary data.</text>
</comment>
<keyword evidence="2" id="KW-1133">Transmembrane helix</keyword>
<dbReference type="CDD" id="cd00350">
    <property type="entry name" value="rubredoxin_like"/>
    <property type="match status" value="1"/>
</dbReference>
<feature type="transmembrane region" description="Helical" evidence="2">
    <location>
        <begin position="226"/>
        <end position="249"/>
    </location>
</feature>
<feature type="transmembrane region" description="Helical" evidence="2">
    <location>
        <begin position="255"/>
        <end position="274"/>
    </location>
</feature>
<proteinExistence type="predicted"/>
<keyword evidence="4" id="KW-1185">Reference proteome</keyword>
<gene>
    <name evidence="3" type="ORF">ACFSKP_11400</name>
</gene>
<feature type="transmembrane region" description="Helical" evidence="2">
    <location>
        <begin position="87"/>
        <end position="105"/>
    </location>
</feature>
<dbReference type="InterPro" id="IPR022134">
    <property type="entry name" value="DUF3667"/>
</dbReference>
<accession>A0ABW5CXV2</accession>
<dbReference type="Proteomes" id="UP001597374">
    <property type="component" value="Unassembled WGS sequence"/>
</dbReference>
<evidence type="ECO:0000313" key="3">
    <source>
        <dbReference type="EMBL" id="MFD2246863.1"/>
    </source>
</evidence>
<evidence type="ECO:0000256" key="2">
    <source>
        <dbReference type="SAM" id="Phobius"/>
    </source>
</evidence>
<organism evidence="3 4">
    <name type="scientific">Pontibacter ruber</name>
    <dbReference type="NCBI Taxonomy" id="1343895"/>
    <lineage>
        <taxon>Bacteria</taxon>
        <taxon>Pseudomonadati</taxon>
        <taxon>Bacteroidota</taxon>
        <taxon>Cytophagia</taxon>
        <taxon>Cytophagales</taxon>
        <taxon>Hymenobacteraceae</taxon>
        <taxon>Pontibacter</taxon>
    </lineage>
</organism>
<dbReference type="Pfam" id="PF12412">
    <property type="entry name" value="DUF3667"/>
    <property type="match status" value="1"/>
</dbReference>
<dbReference type="RefSeq" id="WP_250428640.1">
    <property type="nucleotide sequence ID" value="NZ_JALPRR010000001.1"/>
</dbReference>
<feature type="coiled-coil region" evidence="1">
    <location>
        <begin position="138"/>
        <end position="171"/>
    </location>
</feature>
<name>A0ABW5CXV2_9BACT</name>
<sequence>MAKKRRKLTQCPNCGYTFDDTNNYCPNCGQENHDLNVPVKHLIAEFLEGTLHFDTKVWKTLKYLILKPGLLSEKFNIGQRASYVPPFRLYVFVSLIFFFVLALTTKSTVQLQSTKGDKPVAALPGMTINANLADSLALAADSAKLEKLEEVAAAAEEMKALKTNIIQDERATLVAEKFSKFISNSEGSKQKLLKNISFMMFLLMPFFAWLLNLFYRKQGRNYVEHLMFSIHLHTFYFILLIISMLAGHYLPVPDLSGVVIGIMILYLFLALHRVYKQSYVRTLLRLIPIGFTYLITLAFFLVSTVFMSVLLS</sequence>
<evidence type="ECO:0000256" key="1">
    <source>
        <dbReference type="SAM" id="Coils"/>
    </source>
</evidence>
<protein>
    <submittedName>
        <fullName evidence="3">DUF3667 domain-containing protein</fullName>
    </submittedName>
</protein>
<feature type="transmembrane region" description="Helical" evidence="2">
    <location>
        <begin position="286"/>
        <end position="311"/>
    </location>
</feature>
<reference evidence="4" key="1">
    <citation type="journal article" date="2019" name="Int. J. Syst. Evol. Microbiol.">
        <title>The Global Catalogue of Microorganisms (GCM) 10K type strain sequencing project: providing services to taxonomists for standard genome sequencing and annotation.</title>
        <authorList>
            <consortium name="The Broad Institute Genomics Platform"/>
            <consortium name="The Broad Institute Genome Sequencing Center for Infectious Disease"/>
            <person name="Wu L."/>
            <person name="Ma J."/>
        </authorList>
    </citation>
    <scope>NUCLEOTIDE SEQUENCE [LARGE SCALE GENOMIC DNA]</scope>
    <source>
        <strain evidence="4">CGMCC 4.1782</strain>
    </source>
</reference>
<keyword evidence="2" id="KW-0812">Transmembrane</keyword>
<evidence type="ECO:0000313" key="4">
    <source>
        <dbReference type="Proteomes" id="UP001597374"/>
    </source>
</evidence>